<evidence type="ECO:0000256" key="1">
    <source>
        <dbReference type="ARBA" id="ARBA00023015"/>
    </source>
</evidence>
<dbReference type="OrthoDB" id="5293556at2"/>
<dbReference type="PROSITE" id="PS50977">
    <property type="entry name" value="HTH_TETR_2"/>
    <property type="match status" value="1"/>
</dbReference>
<keyword evidence="7" id="KW-1185">Reference proteome</keyword>
<dbReference type="InterPro" id="IPR050109">
    <property type="entry name" value="HTH-type_TetR-like_transc_reg"/>
</dbReference>
<dbReference type="GO" id="GO:0003700">
    <property type="term" value="F:DNA-binding transcription factor activity"/>
    <property type="evidence" value="ECO:0007669"/>
    <property type="project" value="TreeGrafter"/>
</dbReference>
<organism evidence="6 7">
    <name type="scientific">Caenimonas sedimenti</name>
    <dbReference type="NCBI Taxonomy" id="2596921"/>
    <lineage>
        <taxon>Bacteria</taxon>
        <taxon>Pseudomonadati</taxon>
        <taxon>Pseudomonadota</taxon>
        <taxon>Betaproteobacteria</taxon>
        <taxon>Burkholderiales</taxon>
        <taxon>Comamonadaceae</taxon>
        <taxon>Caenimonas</taxon>
    </lineage>
</organism>
<dbReference type="RefSeq" id="WP_145889860.1">
    <property type="nucleotide sequence ID" value="NZ_VOBQ01000001.1"/>
</dbReference>
<evidence type="ECO:0000313" key="6">
    <source>
        <dbReference type="EMBL" id="TWO73354.1"/>
    </source>
</evidence>
<evidence type="ECO:0000256" key="2">
    <source>
        <dbReference type="ARBA" id="ARBA00023125"/>
    </source>
</evidence>
<evidence type="ECO:0000256" key="3">
    <source>
        <dbReference type="ARBA" id="ARBA00023163"/>
    </source>
</evidence>
<feature type="domain" description="HTH tetR-type" evidence="5">
    <location>
        <begin position="14"/>
        <end position="74"/>
    </location>
</feature>
<dbReference type="Gene3D" id="1.10.357.10">
    <property type="entry name" value="Tetracycline Repressor, domain 2"/>
    <property type="match status" value="1"/>
</dbReference>
<dbReference type="Pfam" id="PF00440">
    <property type="entry name" value="TetR_N"/>
    <property type="match status" value="1"/>
</dbReference>
<dbReference type="Pfam" id="PF13305">
    <property type="entry name" value="TetR_C_33"/>
    <property type="match status" value="1"/>
</dbReference>
<dbReference type="Proteomes" id="UP000318199">
    <property type="component" value="Unassembled WGS sequence"/>
</dbReference>
<keyword evidence="1" id="KW-0805">Transcription regulation</keyword>
<dbReference type="AlphaFoldDB" id="A0A562ZYN3"/>
<keyword evidence="2 4" id="KW-0238">DNA-binding</keyword>
<dbReference type="InterPro" id="IPR036271">
    <property type="entry name" value="Tet_transcr_reg_TetR-rel_C_sf"/>
</dbReference>
<reference evidence="6 7" key="1">
    <citation type="submission" date="2019-07" db="EMBL/GenBank/DDBJ databases">
        <title>Caenimonas sedimenti sp. nov., isolated from activated sludge.</title>
        <authorList>
            <person name="Xu J."/>
        </authorList>
    </citation>
    <scope>NUCLEOTIDE SEQUENCE [LARGE SCALE GENOMIC DNA]</scope>
    <source>
        <strain evidence="6 7">HX-9-20</strain>
    </source>
</reference>
<evidence type="ECO:0000259" key="5">
    <source>
        <dbReference type="PROSITE" id="PS50977"/>
    </source>
</evidence>
<dbReference type="SUPFAM" id="SSF46689">
    <property type="entry name" value="Homeodomain-like"/>
    <property type="match status" value="1"/>
</dbReference>
<dbReference type="GO" id="GO:0000976">
    <property type="term" value="F:transcription cis-regulatory region binding"/>
    <property type="evidence" value="ECO:0007669"/>
    <property type="project" value="TreeGrafter"/>
</dbReference>
<dbReference type="EMBL" id="VOBQ01000001">
    <property type="protein sequence ID" value="TWO73354.1"/>
    <property type="molecule type" value="Genomic_DNA"/>
</dbReference>
<dbReference type="PANTHER" id="PTHR30055:SF220">
    <property type="entry name" value="TETR-FAMILY REGULATORY PROTEIN"/>
    <property type="match status" value="1"/>
</dbReference>
<dbReference type="InterPro" id="IPR025996">
    <property type="entry name" value="MT1864/Rv1816-like_C"/>
</dbReference>
<evidence type="ECO:0000256" key="4">
    <source>
        <dbReference type="PROSITE-ProRule" id="PRU00335"/>
    </source>
</evidence>
<keyword evidence="3" id="KW-0804">Transcription</keyword>
<name>A0A562ZYN3_9BURK</name>
<dbReference type="InterPro" id="IPR001647">
    <property type="entry name" value="HTH_TetR"/>
</dbReference>
<accession>A0A562ZYN3</accession>
<proteinExistence type="predicted"/>
<dbReference type="SUPFAM" id="SSF48498">
    <property type="entry name" value="Tetracyclin repressor-like, C-terminal domain"/>
    <property type="match status" value="1"/>
</dbReference>
<protein>
    <submittedName>
        <fullName evidence="6">TetR/AcrR family transcriptional regulator</fullName>
    </submittedName>
</protein>
<dbReference type="InterPro" id="IPR009057">
    <property type="entry name" value="Homeodomain-like_sf"/>
</dbReference>
<comment type="caution">
    <text evidence="6">The sequence shown here is derived from an EMBL/GenBank/DDBJ whole genome shotgun (WGS) entry which is preliminary data.</text>
</comment>
<evidence type="ECO:0000313" key="7">
    <source>
        <dbReference type="Proteomes" id="UP000318199"/>
    </source>
</evidence>
<feature type="DNA-binding region" description="H-T-H motif" evidence="4">
    <location>
        <begin position="37"/>
        <end position="56"/>
    </location>
</feature>
<sequence>MPSRKPPTKSYHHGNLREELVSEGLAIVESEGLAALTMREIARRIGVTQTAPLHHFEGKTGLLAAIAALGFRMLFEQRMAALKDMRTPHDRLMAVLLAYVAFARAHPALFHLMHGPEIPDKAAHPELNDAAIRSYSLLETAVADFLLESDGSMDRRREATLAAWTACHGLAHIMTSPQNTPSYVLRKDPEGVSRQIFQIFLNGMVH</sequence>
<gene>
    <name evidence="6" type="ORF">FN976_00470</name>
</gene>
<dbReference type="PANTHER" id="PTHR30055">
    <property type="entry name" value="HTH-TYPE TRANSCRIPTIONAL REGULATOR RUTR"/>
    <property type="match status" value="1"/>
</dbReference>